<gene>
    <name evidence="1" type="ORF">BS50DRAFT_590240</name>
</gene>
<protein>
    <submittedName>
        <fullName evidence="1">Uncharacterized protein</fullName>
    </submittedName>
</protein>
<sequence length="205" mass="22938">MYGGLASGTYSSRWNTVFDSDYQREGILPQKFPSLPQGWLWFGLLVVALGVRLATNSLQKGPSFEFFAKNAEDRTKILNTAVLNAVKERQILLSLRKDIALEATERASSKVRRDAMRMILADLVGQQHVKNTSSAEELNGLHTILLSIPILVESLLSFHGYIFSKDSPHELSKTHNDHFNQGIFDSLLKRAGSISPRNNRIDANL</sequence>
<dbReference type="EMBL" id="KZ678138">
    <property type="protein sequence ID" value="PSN64427.1"/>
    <property type="molecule type" value="Genomic_DNA"/>
</dbReference>
<organism evidence="1 2">
    <name type="scientific">Corynespora cassiicola Philippines</name>
    <dbReference type="NCBI Taxonomy" id="1448308"/>
    <lineage>
        <taxon>Eukaryota</taxon>
        <taxon>Fungi</taxon>
        <taxon>Dikarya</taxon>
        <taxon>Ascomycota</taxon>
        <taxon>Pezizomycotina</taxon>
        <taxon>Dothideomycetes</taxon>
        <taxon>Pleosporomycetidae</taxon>
        <taxon>Pleosporales</taxon>
        <taxon>Corynesporascaceae</taxon>
        <taxon>Corynespora</taxon>
    </lineage>
</organism>
<keyword evidence="2" id="KW-1185">Reference proteome</keyword>
<reference evidence="1 2" key="1">
    <citation type="journal article" date="2018" name="Front. Microbiol.">
        <title>Genome-Wide Analysis of Corynespora cassiicola Leaf Fall Disease Putative Effectors.</title>
        <authorList>
            <person name="Lopez D."/>
            <person name="Ribeiro S."/>
            <person name="Label P."/>
            <person name="Fumanal B."/>
            <person name="Venisse J.S."/>
            <person name="Kohler A."/>
            <person name="de Oliveira R.R."/>
            <person name="Labutti K."/>
            <person name="Lipzen A."/>
            <person name="Lail K."/>
            <person name="Bauer D."/>
            <person name="Ohm R.A."/>
            <person name="Barry K.W."/>
            <person name="Spatafora J."/>
            <person name="Grigoriev I.V."/>
            <person name="Martin F.M."/>
            <person name="Pujade-Renaud V."/>
        </authorList>
    </citation>
    <scope>NUCLEOTIDE SEQUENCE [LARGE SCALE GENOMIC DNA]</scope>
    <source>
        <strain evidence="1 2">Philippines</strain>
    </source>
</reference>
<accession>A0A2T2NG66</accession>
<name>A0A2T2NG66_CORCC</name>
<dbReference type="AlphaFoldDB" id="A0A2T2NG66"/>
<evidence type="ECO:0000313" key="1">
    <source>
        <dbReference type="EMBL" id="PSN64427.1"/>
    </source>
</evidence>
<dbReference type="Proteomes" id="UP000240883">
    <property type="component" value="Unassembled WGS sequence"/>
</dbReference>
<evidence type="ECO:0000313" key="2">
    <source>
        <dbReference type="Proteomes" id="UP000240883"/>
    </source>
</evidence>
<proteinExistence type="predicted"/>